<keyword evidence="1" id="KW-0472">Membrane</keyword>
<sequence>MIKDRLAEFRTIDSNSSDSNSNSISEEEYELIPTSSQAFSGFVREILPEVDEIQKTIEEWHVEQKAIISRKMVQKHEKEDLEARCLLVRKQLRLVKPSIDEMHLKFQEMKRNSSKQIEIKMIENQYAFVLKLLRDAVELKSCLEVEYKNKIANWFDDELMKPSQHEIVQESYWVELEKPIIEVVDETELQTINETKPLWRAKSINKALREIKKRNDDILEVEQKTKLLHEMMEDLEYVVHTQGEIGNRVEKHTEITKIVMEKVEIQTDQAIVSRKAANNKLCAVMALVLCLFLLFVILNLARLF</sequence>
<feature type="transmembrane region" description="Helical" evidence="1">
    <location>
        <begin position="281"/>
        <end position="301"/>
    </location>
</feature>
<dbReference type="AlphaFoldDB" id="A0AAF3FNN2"/>
<protein>
    <recommendedName>
        <fullName evidence="4">t-SNARE coiled-coil homology domain-containing protein</fullName>
    </recommendedName>
</protein>
<dbReference type="Gene3D" id="1.20.5.110">
    <property type="match status" value="1"/>
</dbReference>
<keyword evidence="1" id="KW-0812">Transmembrane</keyword>
<proteinExistence type="predicted"/>
<name>A0AAF3FNN2_9BILA</name>
<accession>A0AAF3FNN2</accession>
<keyword evidence="1" id="KW-1133">Transmembrane helix</keyword>
<dbReference type="SUPFAM" id="SSF47661">
    <property type="entry name" value="t-snare proteins"/>
    <property type="match status" value="1"/>
</dbReference>
<dbReference type="Proteomes" id="UP000887575">
    <property type="component" value="Unassembled WGS sequence"/>
</dbReference>
<evidence type="ECO:0000313" key="3">
    <source>
        <dbReference type="WBParaSite" id="MBELARI_LOCUS7292"/>
    </source>
</evidence>
<evidence type="ECO:0000313" key="2">
    <source>
        <dbReference type="Proteomes" id="UP000887575"/>
    </source>
</evidence>
<dbReference type="Gene3D" id="1.20.58.70">
    <property type="match status" value="1"/>
</dbReference>
<reference evidence="3" key="1">
    <citation type="submission" date="2024-02" db="UniProtKB">
        <authorList>
            <consortium name="WormBaseParasite"/>
        </authorList>
    </citation>
    <scope>IDENTIFICATION</scope>
</reference>
<dbReference type="InterPro" id="IPR010989">
    <property type="entry name" value="SNARE"/>
</dbReference>
<evidence type="ECO:0000256" key="1">
    <source>
        <dbReference type="SAM" id="Phobius"/>
    </source>
</evidence>
<organism evidence="2 3">
    <name type="scientific">Mesorhabditis belari</name>
    <dbReference type="NCBI Taxonomy" id="2138241"/>
    <lineage>
        <taxon>Eukaryota</taxon>
        <taxon>Metazoa</taxon>
        <taxon>Ecdysozoa</taxon>
        <taxon>Nematoda</taxon>
        <taxon>Chromadorea</taxon>
        <taxon>Rhabditida</taxon>
        <taxon>Rhabditina</taxon>
        <taxon>Rhabditomorpha</taxon>
        <taxon>Rhabditoidea</taxon>
        <taxon>Rhabditidae</taxon>
        <taxon>Mesorhabditinae</taxon>
        <taxon>Mesorhabditis</taxon>
    </lineage>
</organism>
<dbReference type="WBParaSite" id="MBELARI_LOCUS7292">
    <property type="protein sequence ID" value="MBELARI_LOCUS7292"/>
    <property type="gene ID" value="MBELARI_LOCUS7292"/>
</dbReference>
<keyword evidence="2" id="KW-1185">Reference proteome</keyword>
<evidence type="ECO:0008006" key="4">
    <source>
        <dbReference type="Google" id="ProtNLM"/>
    </source>
</evidence>
<dbReference type="GO" id="GO:0016192">
    <property type="term" value="P:vesicle-mediated transport"/>
    <property type="evidence" value="ECO:0007669"/>
    <property type="project" value="InterPro"/>
</dbReference>
<dbReference type="GO" id="GO:0016020">
    <property type="term" value="C:membrane"/>
    <property type="evidence" value="ECO:0007669"/>
    <property type="project" value="InterPro"/>
</dbReference>